<evidence type="ECO:0000256" key="1">
    <source>
        <dbReference type="ARBA" id="ARBA00010545"/>
    </source>
</evidence>
<dbReference type="PANTHER" id="PTHR38425:SF1">
    <property type="entry name" value="LONG CHRONOLOGICAL LIFESPAN PROTEIN 2"/>
    <property type="match status" value="1"/>
</dbReference>
<evidence type="ECO:0000256" key="3">
    <source>
        <dbReference type="ARBA" id="ARBA00022729"/>
    </source>
</evidence>
<keyword evidence="3" id="KW-0732">Signal</keyword>
<dbReference type="STRING" id="1165861.A0A0L0VJ96"/>
<dbReference type="GO" id="GO:0036503">
    <property type="term" value="P:ERAD pathway"/>
    <property type="evidence" value="ECO:0007669"/>
    <property type="project" value="TreeGrafter"/>
</dbReference>
<proteinExistence type="inferred from homology"/>
<gene>
    <name evidence="5" type="ORF">PSTG_07407</name>
</gene>
<dbReference type="AlphaFoldDB" id="A0A0L0VJ96"/>
<evidence type="ECO:0000256" key="2">
    <source>
        <dbReference type="ARBA" id="ARBA00018534"/>
    </source>
</evidence>
<feature type="region of interest" description="Disordered" evidence="4">
    <location>
        <begin position="45"/>
        <end position="64"/>
    </location>
</feature>
<sequence length="154" mass="17000">MSVSASIRRPYTSTVLLNLVLILILFTGSIRSQFGNIFEQFFHQEGGEGGGHHQQHGQRHHNQGSADKFMMIRDQTKCSNYLCPASFDCVPTPNDCPCPFIEDIKCPITFPIDTSSSSDSSSTKKIKKDSFVCTRAPGCGDHVQKALMFGSSHK</sequence>
<evidence type="ECO:0000313" key="5">
    <source>
        <dbReference type="EMBL" id="KNE99291.1"/>
    </source>
</evidence>
<evidence type="ECO:0000313" key="6">
    <source>
        <dbReference type="Proteomes" id="UP000054564"/>
    </source>
</evidence>
<feature type="compositionally biased region" description="Basic residues" evidence="4">
    <location>
        <begin position="53"/>
        <end position="62"/>
    </location>
</feature>
<reference evidence="6" key="1">
    <citation type="submission" date="2014-03" db="EMBL/GenBank/DDBJ databases">
        <title>The Genome Sequence of Puccinia striiformis f. sp. tritici PST-78.</title>
        <authorList>
            <consortium name="The Broad Institute Genome Sequencing Platform"/>
            <person name="Cuomo C."/>
            <person name="Hulbert S."/>
            <person name="Chen X."/>
            <person name="Walker B."/>
            <person name="Young S.K."/>
            <person name="Zeng Q."/>
            <person name="Gargeya S."/>
            <person name="Fitzgerald M."/>
            <person name="Haas B."/>
            <person name="Abouelleil A."/>
            <person name="Alvarado L."/>
            <person name="Arachchi H.M."/>
            <person name="Berlin A.M."/>
            <person name="Chapman S.B."/>
            <person name="Goldberg J."/>
            <person name="Griggs A."/>
            <person name="Gujja S."/>
            <person name="Hansen M."/>
            <person name="Howarth C."/>
            <person name="Imamovic A."/>
            <person name="Larimer J."/>
            <person name="McCowan C."/>
            <person name="Montmayeur A."/>
            <person name="Murphy C."/>
            <person name="Neiman D."/>
            <person name="Pearson M."/>
            <person name="Priest M."/>
            <person name="Roberts A."/>
            <person name="Saif S."/>
            <person name="Shea T."/>
            <person name="Sisk P."/>
            <person name="Sykes S."/>
            <person name="Wortman J."/>
            <person name="Nusbaum C."/>
            <person name="Birren B."/>
        </authorList>
    </citation>
    <scope>NUCLEOTIDE SEQUENCE [LARGE SCALE GENOMIC DNA]</scope>
    <source>
        <strain evidence="6">race PST-78</strain>
    </source>
</reference>
<dbReference type="EMBL" id="AJIL01000047">
    <property type="protein sequence ID" value="KNE99291.1"/>
    <property type="molecule type" value="Genomic_DNA"/>
</dbReference>
<comment type="caution">
    <text evidence="5">The sequence shown here is derived from an EMBL/GenBank/DDBJ whole genome shotgun (WGS) entry which is preliminary data.</text>
</comment>
<comment type="similarity">
    <text evidence="1">Belongs to the LCL2 family.</text>
</comment>
<evidence type="ECO:0000256" key="4">
    <source>
        <dbReference type="SAM" id="MobiDB-lite"/>
    </source>
</evidence>
<dbReference type="Proteomes" id="UP000054564">
    <property type="component" value="Unassembled WGS sequence"/>
</dbReference>
<accession>A0A0L0VJ96</accession>
<keyword evidence="6" id="KW-1185">Reference proteome</keyword>
<name>A0A0L0VJ96_9BASI</name>
<dbReference type="OrthoDB" id="2234316at2759"/>
<protein>
    <recommendedName>
        <fullName evidence="2">Long chronological lifespan protein 2</fullName>
    </recommendedName>
</protein>
<dbReference type="PANTHER" id="PTHR38425">
    <property type="entry name" value="LONG CHRONOLOGICAL LIFESPAN PROTEIN 2"/>
    <property type="match status" value="1"/>
</dbReference>
<organism evidence="5 6">
    <name type="scientific">Puccinia striiformis f. sp. tritici PST-78</name>
    <dbReference type="NCBI Taxonomy" id="1165861"/>
    <lineage>
        <taxon>Eukaryota</taxon>
        <taxon>Fungi</taxon>
        <taxon>Dikarya</taxon>
        <taxon>Basidiomycota</taxon>
        <taxon>Pucciniomycotina</taxon>
        <taxon>Pucciniomycetes</taxon>
        <taxon>Pucciniales</taxon>
        <taxon>Pucciniaceae</taxon>
        <taxon>Puccinia</taxon>
    </lineage>
</organism>
<dbReference type="InterPro" id="IPR034543">
    <property type="entry name" value="LCL2"/>
</dbReference>